<evidence type="ECO:0000256" key="2">
    <source>
        <dbReference type="ARBA" id="ARBA00022840"/>
    </source>
</evidence>
<dbReference type="SUPFAM" id="SSF52540">
    <property type="entry name" value="P-loop containing nucleoside triphosphate hydrolases"/>
    <property type="match status" value="1"/>
</dbReference>
<evidence type="ECO:0000256" key="1">
    <source>
        <dbReference type="ARBA" id="ARBA00022741"/>
    </source>
</evidence>
<dbReference type="InterPro" id="IPR000432">
    <property type="entry name" value="DNA_mismatch_repair_MutS_C"/>
</dbReference>
<dbReference type="InterPro" id="IPR027417">
    <property type="entry name" value="P-loop_NTPase"/>
</dbReference>
<dbReference type="PANTHER" id="PTHR11361">
    <property type="entry name" value="DNA MISMATCH REPAIR PROTEIN MUTS FAMILY MEMBER"/>
    <property type="match status" value="1"/>
</dbReference>
<dbReference type="SMART" id="SM00534">
    <property type="entry name" value="MUTSac"/>
    <property type="match status" value="1"/>
</dbReference>
<keyword evidence="1" id="KW-0547">Nucleotide-binding</keyword>
<dbReference type="InterPro" id="IPR036187">
    <property type="entry name" value="DNA_mismatch_repair_MutS_sf"/>
</dbReference>
<sequence>MHADKTTLHDLSIFHHDEEQSVFHHLNFTQTNGGREHLRSILHKPLESIHAIKDVQQTLKQLMAIADSWAYNITNGTVMVVEKFYDTPLEPFPHGSSFLESWYYKIMNGPDYSLTKYSVEHFIAFFKGLEQISTLLSQPKSVLLQTSLERINMLLKHPNIQEMTRSEKGKELSPVDVMTFGRFLKNHFDQKTSELIDIYSKLDAYLSLAIACKKYNFNFPDFEETNLPFFEAENLFHVQLTMPVAYNVCLNNEKNFLFLTGANMGGKSTFIKAMGIGVYLAHLGMGVPATKMRLSFFDGILSNIQVVDNVVKGESFFYNEVQRIKSTVEKISDGKKWLILIDELFKGTNQQDAVKCSITVIEGLRKMNNALFVLSTHLYEIGEALKQYKNIQFQYFETSIVDDQLVFSYQLKEGISNDRLGYLILKKEGVVDMLNKL</sequence>
<dbReference type="GO" id="GO:0030983">
    <property type="term" value="F:mismatched DNA binding"/>
    <property type="evidence" value="ECO:0007669"/>
    <property type="project" value="InterPro"/>
</dbReference>
<dbReference type="Gene3D" id="1.10.1420.10">
    <property type="match status" value="1"/>
</dbReference>
<dbReference type="GO" id="GO:0140664">
    <property type="term" value="F:ATP-dependent DNA damage sensor activity"/>
    <property type="evidence" value="ECO:0007669"/>
    <property type="project" value="InterPro"/>
</dbReference>
<proteinExistence type="predicted"/>
<dbReference type="PANTHER" id="PTHR11361:SF152">
    <property type="entry name" value="DNA MISMATCH REPAIR PROTEIN"/>
    <property type="match status" value="1"/>
</dbReference>
<name>A0A1J5T897_9ZZZZ</name>
<evidence type="ECO:0000313" key="5">
    <source>
        <dbReference type="EMBL" id="OIR08358.1"/>
    </source>
</evidence>
<dbReference type="GO" id="GO:0005524">
    <property type="term" value="F:ATP binding"/>
    <property type="evidence" value="ECO:0007669"/>
    <property type="project" value="UniProtKB-KW"/>
</dbReference>
<evidence type="ECO:0000259" key="4">
    <source>
        <dbReference type="SMART" id="SM00534"/>
    </source>
</evidence>
<dbReference type="GO" id="GO:0006298">
    <property type="term" value="P:mismatch repair"/>
    <property type="evidence" value="ECO:0007669"/>
    <property type="project" value="InterPro"/>
</dbReference>
<dbReference type="Gene3D" id="3.40.50.300">
    <property type="entry name" value="P-loop containing nucleotide triphosphate hydrolases"/>
    <property type="match status" value="1"/>
</dbReference>
<dbReference type="AlphaFoldDB" id="A0A1J5T897"/>
<gene>
    <name evidence="5" type="primary">mutS_2</name>
    <name evidence="5" type="ORF">GALL_95260</name>
</gene>
<dbReference type="EMBL" id="MLJW01000032">
    <property type="protein sequence ID" value="OIR08358.1"/>
    <property type="molecule type" value="Genomic_DNA"/>
</dbReference>
<protein>
    <submittedName>
        <fullName evidence="5">DNA mismatch repair protein MutS</fullName>
    </submittedName>
</protein>
<reference evidence="5" key="1">
    <citation type="submission" date="2016-10" db="EMBL/GenBank/DDBJ databases">
        <title>Sequence of Gallionella enrichment culture.</title>
        <authorList>
            <person name="Poehlein A."/>
            <person name="Muehling M."/>
            <person name="Daniel R."/>
        </authorList>
    </citation>
    <scope>NUCLEOTIDE SEQUENCE</scope>
</reference>
<organism evidence="5">
    <name type="scientific">mine drainage metagenome</name>
    <dbReference type="NCBI Taxonomy" id="410659"/>
    <lineage>
        <taxon>unclassified sequences</taxon>
        <taxon>metagenomes</taxon>
        <taxon>ecological metagenomes</taxon>
    </lineage>
</organism>
<accession>A0A1J5T897</accession>
<keyword evidence="3" id="KW-0238">DNA-binding</keyword>
<dbReference type="Pfam" id="PF00488">
    <property type="entry name" value="MutS_V"/>
    <property type="match status" value="1"/>
</dbReference>
<keyword evidence="2" id="KW-0067">ATP-binding</keyword>
<feature type="domain" description="DNA mismatch repair proteins mutS family" evidence="4">
    <location>
        <begin position="254"/>
        <end position="426"/>
    </location>
</feature>
<dbReference type="InterPro" id="IPR045076">
    <property type="entry name" value="MutS"/>
</dbReference>
<dbReference type="SUPFAM" id="SSF48334">
    <property type="entry name" value="DNA repair protein MutS, domain III"/>
    <property type="match status" value="1"/>
</dbReference>
<comment type="caution">
    <text evidence="5">The sequence shown here is derived from an EMBL/GenBank/DDBJ whole genome shotgun (WGS) entry which is preliminary data.</text>
</comment>
<evidence type="ECO:0000256" key="3">
    <source>
        <dbReference type="ARBA" id="ARBA00023125"/>
    </source>
</evidence>